<comment type="caution">
    <text evidence="2">The sequence shown here is derived from an EMBL/GenBank/DDBJ whole genome shotgun (WGS) entry which is preliminary data.</text>
</comment>
<evidence type="ECO:0000313" key="3">
    <source>
        <dbReference type="Proteomes" id="UP000053429"/>
    </source>
</evidence>
<dbReference type="Proteomes" id="UP000053429">
    <property type="component" value="Unassembled WGS sequence"/>
</dbReference>
<keyword evidence="3" id="KW-1185">Reference proteome</keyword>
<accession>A0A101TGQ5</accession>
<dbReference type="Gene3D" id="4.10.410.40">
    <property type="match status" value="1"/>
</dbReference>
<gene>
    <name evidence="2" type="ORF">AQJ67_41295</name>
</gene>
<proteinExistence type="predicted"/>
<dbReference type="STRING" id="661399.AQJ67_41295"/>
<evidence type="ECO:0000259" key="1">
    <source>
        <dbReference type="Pfam" id="PF16461"/>
    </source>
</evidence>
<protein>
    <recommendedName>
        <fullName evidence="1">Lambda phage tail tube protein N-terminal domain-containing protein</fullName>
    </recommendedName>
</protein>
<sequence length="144" mass="15664">MAGLDAFGTQLKRDSNGAGTFVAVANISDVSGPSRSREAIEVTAHDSPDKYREFVKGLKDGGEVEITINYDPGDTTHQALDDDFEEDDLREYQVVILPGKADEHTWEFSALITSLGDEFPHDDKMERTATFKISGKPVLSATGA</sequence>
<organism evidence="2 3">
    <name type="scientific">Streptomyces caeruleatus</name>
    <dbReference type="NCBI Taxonomy" id="661399"/>
    <lineage>
        <taxon>Bacteria</taxon>
        <taxon>Bacillati</taxon>
        <taxon>Actinomycetota</taxon>
        <taxon>Actinomycetes</taxon>
        <taxon>Kitasatosporales</taxon>
        <taxon>Streptomycetaceae</taxon>
        <taxon>Streptomyces</taxon>
    </lineage>
</organism>
<dbReference type="AlphaFoldDB" id="A0A101TGQ5"/>
<dbReference type="InterPro" id="IPR032494">
    <property type="entry name" value="Phage_TTP_N"/>
</dbReference>
<dbReference type="RefSeq" id="WP_062724771.1">
    <property type="nucleotide sequence ID" value="NZ_KQ948946.1"/>
</dbReference>
<evidence type="ECO:0000313" key="2">
    <source>
        <dbReference type="EMBL" id="KUN92033.1"/>
    </source>
</evidence>
<dbReference type="Pfam" id="PF16461">
    <property type="entry name" value="Phage_TTP_12"/>
    <property type="match status" value="1"/>
</dbReference>
<name>A0A101TGQ5_9ACTN</name>
<dbReference type="OrthoDB" id="4206561at2"/>
<reference evidence="2 3" key="1">
    <citation type="submission" date="2015-10" db="EMBL/GenBank/DDBJ databases">
        <title>Draft genome sequence of Streptomyces caeruleatus NRRL B-24802, type strain for the species Streptomyces caeruleatus.</title>
        <authorList>
            <person name="Ruckert C."/>
            <person name="Winkler A."/>
            <person name="Kalinowski J."/>
            <person name="Kampfer P."/>
            <person name="Glaeser S."/>
        </authorList>
    </citation>
    <scope>NUCLEOTIDE SEQUENCE [LARGE SCALE GENOMIC DNA]</scope>
    <source>
        <strain evidence="2 3">NRRL B-24802</strain>
    </source>
</reference>
<feature type="domain" description="Lambda phage tail tube protein N-terminal" evidence="1">
    <location>
        <begin position="20"/>
        <end position="139"/>
    </location>
</feature>
<dbReference type="EMBL" id="LMWY01000062">
    <property type="protein sequence ID" value="KUN92033.1"/>
    <property type="molecule type" value="Genomic_DNA"/>
</dbReference>